<sequence>MTAGAEDGEATAAMLAALDAKWDSIERDYGVYNEHEMTALLGGVSADRVRQSRGLLAYERNGRRLYPAWHVKEGQVVDMRPITAPLRTAGWNDEDIIMRLISANAHTEGQTPPAALLVGSTETTGRTRVPDSLLALITNAAQPAW</sequence>
<keyword evidence="2" id="KW-1185">Reference proteome</keyword>
<reference evidence="1" key="1">
    <citation type="submission" date="2023-06" db="EMBL/GenBank/DDBJ databases">
        <title>Draft genome sequence of Nocardioides sp. SOB72.</title>
        <authorList>
            <person name="Zhang G."/>
        </authorList>
    </citation>
    <scope>NUCLEOTIDE SEQUENCE</scope>
    <source>
        <strain evidence="1">SOB72</strain>
    </source>
</reference>
<name>A0ABT8ESM5_9ACTN</name>
<gene>
    <name evidence="1" type="ORF">QWY29_07090</name>
</gene>
<dbReference type="Proteomes" id="UP001168537">
    <property type="component" value="Unassembled WGS sequence"/>
</dbReference>
<comment type="caution">
    <text evidence="1">The sequence shown here is derived from an EMBL/GenBank/DDBJ whole genome shotgun (WGS) entry which is preliminary data.</text>
</comment>
<organism evidence="1 2">
    <name type="scientific">Nocardioides abyssi</name>
    <dbReference type="NCBI Taxonomy" id="3058370"/>
    <lineage>
        <taxon>Bacteria</taxon>
        <taxon>Bacillati</taxon>
        <taxon>Actinomycetota</taxon>
        <taxon>Actinomycetes</taxon>
        <taxon>Propionibacteriales</taxon>
        <taxon>Nocardioidaceae</taxon>
        <taxon>Nocardioides</taxon>
    </lineage>
</organism>
<proteinExistence type="predicted"/>
<accession>A0ABT8ESM5</accession>
<evidence type="ECO:0000313" key="2">
    <source>
        <dbReference type="Proteomes" id="UP001168537"/>
    </source>
</evidence>
<evidence type="ECO:0000313" key="1">
    <source>
        <dbReference type="EMBL" id="MDN4161119.1"/>
    </source>
</evidence>
<protein>
    <submittedName>
        <fullName evidence="1">Uncharacterized protein</fullName>
    </submittedName>
</protein>
<dbReference type="EMBL" id="JAUHJR010000002">
    <property type="protein sequence ID" value="MDN4161119.1"/>
    <property type="molecule type" value="Genomic_DNA"/>
</dbReference>
<dbReference type="RefSeq" id="WP_300960008.1">
    <property type="nucleotide sequence ID" value="NZ_JAUHJR010000002.1"/>
</dbReference>